<proteinExistence type="inferred from homology"/>
<dbReference type="EMBL" id="RJUL01000002">
    <property type="protein sequence ID" value="ROQ29852.1"/>
    <property type="molecule type" value="Genomic_DNA"/>
</dbReference>
<evidence type="ECO:0000313" key="11">
    <source>
        <dbReference type="Proteomes" id="UP000268033"/>
    </source>
</evidence>
<evidence type="ECO:0000259" key="9">
    <source>
        <dbReference type="Pfam" id="PF01636"/>
    </source>
</evidence>
<reference evidence="10 11" key="1">
    <citation type="submission" date="2018-11" db="EMBL/GenBank/DDBJ databases">
        <title>Genomic Encyclopedia of Type Strains, Phase IV (KMG-IV): sequencing the most valuable type-strain genomes for metagenomic binning, comparative biology and taxonomic classification.</title>
        <authorList>
            <person name="Goeker M."/>
        </authorList>
    </citation>
    <scope>NUCLEOTIDE SEQUENCE [LARGE SCALE GENOMIC DNA]</scope>
    <source>
        <strain evidence="10 11">DSM 21945</strain>
    </source>
</reference>
<accession>A0A3N1PEG4</accession>
<comment type="similarity">
    <text evidence="1">Belongs to the methylthioribose kinase family.</text>
</comment>
<dbReference type="Gene3D" id="3.30.200.20">
    <property type="entry name" value="Phosphorylase Kinase, domain 1"/>
    <property type="match status" value="1"/>
</dbReference>
<evidence type="ECO:0000256" key="5">
    <source>
        <dbReference type="ARBA" id="ARBA00022741"/>
    </source>
</evidence>
<dbReference type="PANTHER" id="PTHR34273">
    <property type="entry name" value="METHYLTHIORIBOSE KINASE"/>
    <property type="match status" value="1"/>
</dbReference>
<comment type="caution">
    <text evidence="10">The sequence shown here is derived from an EMBL/GenBank/DDBJ whole genome shotgun (WGS) entry which is preliminary data.</text>
</comment>
<keyword evidence="8" id="KW-0486">Methionine biosynthesis</keyword>
<dbReference type="GO" id="GO:0009086">
    <property type="term" value="P:methionine biosynthetic process"/>
    <property type="evidence" value="ECO:0007669"/>
    <property type="project" value="UniProtKB-KW"/>
</dbReference>
<dbReference type="InterPro" id="IPR002575">
    <property type="entry name" value="Aminoglycoside_PTrfase"/>
</dbReference>
<dbReference type="GO" id="GO:0005524">
    <property type="term" value="F:ATP binding"/>
    <property type="evidence" value="ECO:0007669"/>
    <property type="project" value="UniProtKB-KW"/>
</dbReference>
<dbReference type="STRING" id="584787.GCA_001247655_03154"/>
<dbReference type="EC" id="2.7.1.100" evidence="3"/>
<dbReference type="PANTHER" id="PTHR34273:SF2">
    <property type="entry name" value="METHYLTHIORIBOSE KINASE"/>
    <property type="match status" value="1"/>
</dbReference>
<dbReference type="SUPFAM" id="SSF56112">
    <property type="entry name" value="Protein kinase-like (PK-like)"/>
    <property type="match status" value="1"/>
</dbReference>
<dbReference type="Pfam" id="PF01636">
    <property type="entry name" value="APH"/>
    <property type="match status" value="1"/>
</dbReference>
<dbReference type="InterPro" id="IPR009212">
    <property type="entry name" value="Methylthioribose_kinase"/>
</dbReference>
<keyword evidence="6 10" id="KW-0418">Kinase</keyword>
<evidence type="ECO:0000313" key="10">
    <source>
        <dbReference type="EMBL" id="ROQ29852.1"/>
    </source>
</evidence>
<evidence type="ECO:0000256" key="4">
    <source>
        <dbReference type="ARBA" id="ARBA00022679"/>
    </source>
</evidence>
<dbReference type="AlphaFoldDB" id="A0A3N1PEG4"/>
<keyword evidence="8" id="KW-0028">Amino-acid biosynthesis</keyword>
<feature type="domain" description="Aminoglycoside phosphotransferase" evidence="9">
    <location>
        <begin position="29"/>
        <end position="267"/>
    </location>
</feature>
<dbReference type="NCBIfam" id="TIGR01767">
    <property type="entry name" value="MTRK"/>
    <property type="match status" value="1"/>
</dbReference>
<dbReference type="GO" id="GO:0046522">
    <property type="term" value="F:S-methyl-5-thioribose kinase activity"/>
    <property type="evidence" value="ECO:0007669"/>
    <property type="project" value="UniProtKB-EC"/>
</dbReference>
<comment type="subunit">
    <text evidence="2">Homodimer.</text>
</comment>
<name>A0A3N1PEG4_9GAMM</name>
<evidence type="ECO:0000256" key="7">
    <source>
        <dbReference type="ARBA" id="ARBA00022840"/>
    </source>
</evidence>
<evidence type="ECO:0000256" key="2">
    <source>
        <dbReference type="ARBA" id="ARBA00011738"/>
    </source>
</evidence>
<dbReference type="InterPro" id="IPR011009">
    <property type="entry name" value="Kinase-like_dom_sf"/>
</dbReference>
<dbReference type="PIRSF" id="PIRSF031134">
    <property type="entry name" value="MTRK"/>
    <property type="match status" value="1"/>
</dbReference>
<gene>
    <name evidence="10" type="ORF">EDC28_102224</name>
</gene>
<evidence type="ECO:0000256" key="3">
    <source>
        <dbReference type="ARBA" id="ARBA00012128"/>
    </source>
</evidence>
<protein>
    <recommendedName>
        <fullName evidence="3">S-methyl-5-thioribose kinase</fullName>
        <ecNumber evidence="3">2.7.1.100</ecNumber>
    </recommendedName>
</protein>
<sequence length="394" mass="43700">MPYQAFDSLAAVAFAKQRGLIAADADVSCREIGDGNLNLVFHLQTADSSFIVKQALPYARCVGESWPLSLERARIEAEVLKAHGKVAPEWVVKVLDFDLEQYAMVEEDLSHLELLRKRLINAEKVDNMGQNLADYLADSLYAYSDFELDPKQKKALVSQFINPDLCLITEDLFFTDPYREHERNDIFPASRQSAEALWQDDELLARVAELKVHFLSCPQSLLHGDVHSGSVFSGPGELKVIDAEFGFFGPIGFDVGSVIGNLLLAWCRHHTLGNEAYAAWLVEQCLVFWQRFESRFSALLKGSKDVALVNARYQRRFVAKVLQDTLGYAGTELIRRTLGLAHVADITSLDDELRAKAEQQALSLGKALVLASDEATSIGLLSELLKKAPVSAAA</sequence>
<keyword evidence="7" id="KW-0067">ATP-binding</keyword>
<evidence type="ECO:0000256" key="1">
    <source>
        <dbReference type="ARBA" id="ARBA00010165"/>
    </source>
</evidence>
<dbReference type="Gene3D" id="3.90.1200.10">
    <property type="match status" value="1"/>
</dbReference>
<dbReference type="Proteomes" id="UP000268033">
    <property type="component" value="Unassembled WGS sequence"/>
</dbReference>
<dbReference type="RefSeq" id="WP_123420733.1">
    <property type="nucleotide sequence ID" value="NZ_RJUL01000002.1"/>
</dbReference>
<evidence type="ECO:0000256" key="6">
    <source>
        <dbReference type="ARBA" id="ARBA00022777"/>
    </source>
</evidence>
<keyword evidence="11" id="KW-1185">Reference proteome</keyword>
<organism evidence="10 11">
    <name type="scientific">Gallaecimonas pentaromativorans</name>
    <dbReference type="NCBI Taxonomy" id="584787"/>
    <lineage>
        <taxon>Bacteria</taxon>
        <taxon>Pseudomonadati</taxon>
        <taxon>Pseudomonadota</taxon>
        <taxon>Gammaproteobacteria</taxon>
        <taxon>Enterobacterales</taxon>
        <taxon>Gallaecimonadaceae</taxon>
        <taxon>Gallaecimonas</taxon>
    </lineage>
</organism>
<keyword evidence="4" id="KW-0808">Transferase</keyword>
<evidence type="ECO:0000256" key="8">
    <source>
        <dbReference type="ARBA" id="ARBA00023167"/>
    </source>
</evidence>
<keyword evidence="5" id="KW-0547">Nucleotide-binding</keyword>